<dbReference type="AlphaFoldDB" id="A0A521BXJ9"/>
<evidence type="ECO:0000313" key="1">
    <source>
        <dbReference type="EMBL" id="SMO51190.1"/>
    </source>
</evidence>
<gene>
    <name evidence="1" type="ORF">SAMN06264849_102474</name>
</gene>
<proteinExistence type="predicted"/>
<protein>
    <submittedName>
        <fullName evidence="1">Uncharacterized protein</fullName>
    </submittedName>
</protein>
<keyword evidence="2" id="KW-1185">Reference proteome</keyword>
<accession>A0A521BXJ9</accession>
<sequence length="145" mass="16440">MKEHGWEWVGATVYLDAIRYYLFVRSSKTDRRSKFRTSRIARIDRTPFKSHSNIPGVCRNCCESCRRVSSIGRFNRGNRIQLCMVISHSCPCNGHDHGNCFPGRILQTRGQLLVSTPAVFPHLSAISRVGPFLGNLDRAVDYPEG</sequence>
<dbReference type="EMBL" id="FXTI01000002">
    <property type="protein sequence ID" value="SMO51190.1"/>
    <property type="molecule type" value="Genomic_DNA"/>
</dbReference>
<reference evidence="1 2" key="1">
    <citation type="submission" date="2017-05" db="EMBL/GenBank/DDBJ databases">
        <authorList>
            <person name="Varghese N."/>
            <person name="Submissions S."/>
        </authorList>
    </citation>
    <scope>NUCLEOTIDE SEQUENCE [LARGE SCALE GENOMIC DNA]</scope>
    <source>
        <strain evidence="1 2">DSM 45474</strain>
    </source>
</reference>
<dbReference type="Proteomes" id="UP000315636">
    <property type="component" value="Unassembled WGS sequence"/>
</dbReference>
<name>A0A521BXJ9_9BACL</name>
<organism evidence="1 2">
    <name type="scientific">Melghirimyces algeriensis</name>
    <dbReference type="NCBI Taxonomy" id="910412"/>
    <lineage>
        <taxon>Bacteria</taxon>
        <taxon>Bacillati</taxon>
        <taxon>Bacillota</taxon>
        <taxon>Bacilli</taxon>
        <taxon>Bacillales</taxon>
        <taxon>Thermoactinomycetaceae</taxon>
        <taxon>Melghirimyces</taxon>
    </lineage>
</organism>
<evidence type="ECO:0000313" key="2">
    <source>
        <dbReference type="Proteomes" id="UP000315636"/>
    </source>
</evidence>